<dbReference type="Pfam" id="PF00069">
    <property type="entry name" value="Pkinase"/>
    <property type="match status" value="1"/>
</dbReference>
<dbReference type="InterPro" id="IPR000719">
    <property type="entry name" value="Prot_kinase_dom"/>
</dbReference>
<dbReference type="EC" id="2.7.11.1" evidence="1"/>
<keyword evidence="8" id="KW-0808">Transferase</keyword>
<evidence type="ECO:0000256" key="6">
    <source>
        <dbReference type="SAM" id="MobiDB-lite"/>
    </source>
</evidence>
<evidence type="ECO:0000256" key="2">
    <source>
        <dbReference type="ARBA" id="ARBA00022741"/>
    </source>
</evidence>
<accession>A2FF72</accession>
<sequence>MTDSKNRPKFEEGTEVDKYRIIKHIGSGGFGDIYTVVDTTASDNKHYAMKVEYLEAEKQGLVDEIAFLEQLQDSSYFPKLLDKGQNDKCRYFVMDLFGPSVSNMRRACEGRHYSNYSMLRLSLEMAKCIEEFHRHGFVHRDIKPANFLIRANRERPVCLIDFGLSKSYINQLTGEHIPFSRDAGFTGTCRYASINAHDSFELSRRDDMLSWFYSVIELAEGRVPWPGSKDREATEQLKRRTRAADLCSGLPEEFIDIYRRLRALDFEEVPQYSHIYFLIQKAIDRLCTPPFLFDWESFTPEQVAHISEIPLDMPPPRTDSMARLDRNNNEVSTPEKPKADNQKNEDLNQPDVAEGGCHACRI</sequence>
<feature type="compositionally biased region" description="Basic and acidic residues" evidence="6">
    <location>
        <begin position="320"/>
        <end position="346"/>
    </location>
</feature>
<dbReference type="STRING" id="5722.A2FF72"/>
<dbReference type="KEGG" id="tva:4754211"/>
<evidence type="ECO:0000259" key="7">
    <source>
        <dbReference type="PROSITE" id="PS50011"/>
    </source>
</evidence>
<dbReference type="InParanoid" id="A2FF72"/>
<dbReference type="InterPro" id="IPR008271">
    <property type="entry name" value="Ser/Thr_kinase_AS"/>
</dbReference>
<dbReference type="eggNOG" id="KOG1163">
    <property type="taxonomic scope" value="Eukaryota"/>
</dbReference>
<feature type="domain" description="Protein kinase" evidence="7">
    <location>
        <begin position="19"/>
        <end position="292"/>
    </location>
</feature>
<dbReference type="GO" id="GO:0007165">
    <property type="term" value="P:signal transduction"/>
    <property type="evidence" value="ECO:0000318"/>
    <property type="project" value="GO_Central"/>
</dbReference>
<keyword evidence="3 4" id="KW-0067">ATP-binding</keyword>
<keyword evidence="5" id="KW-0723">Serine/threonine-protein kinase</keyword>
<dbReference type="OMA" id="NCCIGVP"/>
<comment type="similarity">
    <text evidence="5">Belongs to the protein kinase superfamily.</text>
</comment>
<dbReference type="PROSITE" id="PS00107">
    <property type="entry name" value="PROTEIN_KINASE_ATP"/>
    <property type="match status" value="1"/>
</dbReference>
<evidence type="ECO:0000256" key="3">
    <source>
        <dbReference type="ARBA" id="ARBA00022840"/>
    </source>
</evidence>
<dbReference type="GO" id="GO:0005634">
    <property type="term" value="C:nucleus"/>
    <property type="evidence" value="ECO:0000318"/>
    <property type="project" value="GO_Central"/>
</dbReference>
<dbReference type="VEuPathDB" id="TrichDB:TVAG_284090"/>
<dbReference type="EMBL" id="DS113758">
    <property type="protein sequence ID" value="EAX96439.1"/>
    <property type="molecule type" value="Genomic_DNA"/>
</dbReference>
<dbReference type="SMR" id="A2FF72"/>
<name>A2FF72_TRIV3</name>
<dbReference type="InterPro" id="IPR050235">
    <property type="entry name" value="CK1_Ser-Thr_kinase"/>
</dbReference>
<dbReference type="GO" id="GO:0005524">
    <property type="term" value="F:ATP binding"/>
    <property type="evidence" value="ECO:0007669"/>
    <property type="project" value="UniProtKB-UniRule"/>
</dbReference>
<dbReference type="SUPFAM" id="SSF56112">
    <property type="entry name" value="Protein kinase-like (PK-like)"/>
    <property type="match status" value="1"/>
</dbReference>
<evidence type="ECO:0000313" key="9">
    <source>
        <dbReference type="Proteomes" id="UP000001542"/>
    </source>
</evidence>
<dbReference type="RefSeq" id="XP_001309369.1">
    <property type="nucleotide sequence ID" value="XM_001309368.1"/>
</dbReference>
<dbReference type="PROSITE" id="PS00108">
    <property type="entry name" value="PROTEIN_KINASE_ST"/>
    <property type="match status" value="1"/>
</dbReference>
<dbReference type="Gene3D" id="1.10.510.10">
    <property type="entry name" value="Transferase(Phosphotransferase) domain 1"/>
    <property type="match status" value="1"/>
</dbReference>
<keyword evidence="2 4" id="KW-0547">Nucleotide-binding</keyword>
<dbReference type="OrthoDB" id="5979581at2759"/>
<gene>
    <name evidence="8" type="ORF">TVAG_284090</name>
</gene>
<dbReference type="PANTHER" id="PTHR11909">
    <property type="entry name" value="CASEIN KINASE-RELATED"/>
    <property type="match status" value="1"/>
</dbReference>
<evidence type="ECO:0000256" key="1">
    <source>
        <dbReference type="ARBA" id="ARBA00012513"/>
    </source>
</evidence>
<protein>
    <recommendedName>
        <fullName evidence="1">non-specific serine/threonine protein kinase</fullName>
        <ecNumber evidence="1">2.7.11.1</ecNumber>
    </recommendedName>
</protein>
<dbReference type="Proteomes" id="UP000001542">
    <property type="component" value="Unassembled WGS sequence"/>
</dbReference>
<evidence type="ECO:0000313" key="8">
    <source>
        <dbReference type="EMBL" id="EAX96439.1"/>
    </source>
</evidence>
<dbReference type="SMART" id="SM00220">
    <property type="entry name" value="S_TKc"/>
    <property type="match status" value="1"/>
</dbReference>
<proteinExistence type="inferred from homology"/>
<feature type="region of interest" description="Disordered" evidence="6">
    <location>
        <begin position="309"/>
        <end position="355"/>
    </location>
</feature>
<dbReference type="FunFam" id="1.10.510.10:FF:000886">
    <property type="entry name" value="CK1 family protein kinase"/>
    <property type="match status" value="1"/>
</dbReference>
<evidence type="ECO:0000256" key="5">
    <source>
        <dbReference type="RuleBase" id="RU000304"/>
    </source>
</evidence>
<organism evidence="8 9">
    <name type="scientific">Trichomonas vaginalis (strain ATCC PRA-98 / G3)</name>
    <dbReference type="NCBI Taxonomy" id="412133"/>
    <lineage>
        <taxon>Eukaryota</taxon>
        <taxon>Metamonada</taxon>
        <taxon>Parabasalia</taxon>
        <taxon>Trichomonadida</taxon>
        <taxon>Trichomonadidae</taxon>
        <taxon>Trichomonas</taxon>
    </lineage>
</organism>
<evidence type="ECO:0000256" key="4">
    <source>
        <dbReference type="PROSITE-ProRule" id="PRU10141"/>
    </source>
</evidence>
<keyword evidence="8" id="KW-0418">Kinase</keyword>
<feature type="binding site" evidence="4">
    <location>
        <position position="50"/>
    </location>
    <ligand>
        <name>ATP</name>
        <dbReference type="ChEBI" id="CHEBI:30616"/>
    </ligand>
</feature>
<dbReference type="AlphaFoldDB" id="A2FF72"/>
<keyword evidence="9" id="KW-1185">Reference proteome</keyword>
<dbReference type="GO" id="GO:0004674">
    <property type="term" value="F:protein serine/threonine kinase activity"/>
    <property type="evidence" value="ECO:0000318"/>
    <property type="project" value="GO_Central"/>
</dbReference>
<reference evidence="8" key="2">
    <citation type="journal article" date="2007" name="Science">
        <title>Draft genome sequence of the sexually transmitted pathogen Trichomonas vaginalis.</title>
        <authorList>
            <person name="Carlton J.M."/>
            <person name="Hirt R.P."/>
            <person name="Silva J.C."/>
            <person name="Delcher A.L."/>
            <person name="Schatz M."/>
            <person name="Zhao Q."/>
            <person name="Wortman J.R."/>
            <person name="Bidwell S.L."/>
            <person name="Alsmark U.C.M."/>
            <person name="Besteiro S."/>
            <person name="Sicheritz-Ponten T."/>
            <person name="Noel C.J."/>
            <person name="Dacks J.B."/>
            <person name="Foster P.G."/>
            <person name="Simillion C."/>
            <person name="Van de Peer Y."/>
            <person name="Miranda-Saavedra D."/>
            <person name="Barton G.J."/>
            <person name="Westrop G.D."/>
            <person name="Mueller S."/>
            <person name="Dessi D."/>
            <person name="Fiori P.L."/>
            <person name="Ren Q."/>
            <person name="Paulsen I."/>
            <person name="Zhang H."/>
            <person name="Bastida-Corcuera F.D."/>
            <person name="Simoes-Barbosa A."/>
            <person name="Brown M.T."/>
            <person name="Hayes R.D."/>
            <person name="Mukherjee M."/>
            <person name="Okumura C.Y."/>
            <person name="Schneider R."/>
            <person name="Smith A.J."/>
            <person name="Vanacova S."/>
            <person name="Villalvazo M."/>
            <person name="Haas B.J."/>
            <person name="Pertea M."/>
            <person name="Feldblyum T.V."/>
            <person name="Utterback T.R."/>
            <person name="Shu C.L."/>
            <person name="Osoegawa K."/>
            <person name="de Jong P.J."/>
            <person name="Hrdy I."/>
            <person name="Horvathova L."/>
            <person name="Zubacova Z."/>
            <person name="Dolezal P."/>
            <person name="Malik S.B."/>
            <person name="Logsdon J.M. Jr."/>
            <person name="Henze K."/>
            <person name="Gupta A."/>
            <person name="Wang C.C."/>
            <person name="Dunne R.L."/>
            <person name="Upcroft J.A."/>
            <person name="Upcroft P."/>
            <person name="White O."/>
            <person name="Salzberg S.L."/>
            <person name="Tang P."/>
            <person name="Chiu C.-H."/>
            <person name="Lee Y.-S."/>
            <person name="Embley T.M."/>
            <person name="Coombs G.H."/>
            <person name="Mottram J.C."/>
            <person name="Tachezy J."/>
            <person name="Fraser-Liggett C.M."/>
            <person name="Johnson P.J."/>
        </authorList>
    </citation>
    <scope>NUCLEOTIDE SEQUENCE [LARGE SCALE GENOMIC DNA]</scope>
    <source>
        <strain evidence="8">G3</strain>
    </source>
</reference>
<reference evidence="8" key="1">
    <citation type="submission" date="2006-10" db="EMBL/GenBank/DDBJ databases">
        <authorList>
            <person name="Amadeo P."/>
            <person name="Zhao Q."/>
            <person name="Wortman J."/>
            <person name="Fraser-Liggett C."/>
            <person name="Carlton J."/>
        </authorList>
    </citation>
    <scope>NUCLEOTIDE SEQUENCE</scope>
    <source>
        <strain evidence="8">G3</strain>
    </source>
</reference>
<dbReference type="InterPro" id="IPR017441">
    <property type="entry name" value="Protein_kinase_ATP_BS"/>
</dbReference>
<dbReference type="PROSITE" id="PS50011">
    <property type="entry name" value="PROTEIN_KINASE_DOM"/>
    <property type="match status" value="1"/>
</dbReference>
<dbReference type="InterPro" id="IPR011009">
    <property type="entry name" value="Kinase-like_dom_sf"/>
</dbReference>
<dbReference type="VEuPathDB" id="TrichDB:TVAGG3_1078280"/>
<dbReference type="GO" id="GO:0005737">
    <property type="term" value="C:cytoplasm"/>
    <property type="evidence" value="ECO:0000318"/>
    <property type="project" value="GO_Central"/>
</dbReference>